<evidence type="ECO:0000313" key="2">
    <source>
        <dbReference type="EMBL" id="MBB3931106.1"/>
    </source>
</evidence>
<feature type="transmembrane region" description="Helical" evidence="1">
    <location>
        <begin position="32"/>
        <end position="52"/>
    </location>
</feature>
<accession>A0A840ARV5</accession>
<organism evidence="2 3">
    <name type="scientific">Kaistia hirudinis</name>
    <dbReference type="NCBI Taxonomy" id="1293440"/>
    <lineage>
        <taxon>Bacteria</taxon>
        <taxon>Pseudomonadati</taxon>
        <taxon>Pseudomonadota</taxon>
        <taxon>Alphaproteobacteria</taxon>
        <taxon>Hyphomicrobiales</taxon>
        <taxon>Kaistiaceae</taxon>
        <taxon>Kaistia</taxon>
    </lineage>
</organism>
<evidence type="ECO:0000313" key="3">
    <source>
        <dbReference type="Proteomes" id="UP000553963"/>
    </source>
</evidence>
<dbReference type="EMBL" id="JACIDS010000003">
    <property type="protein sequence ID" value="MBB3931106.1"/>
    <property type="molecule type" value="Genomic_DNA"/>
</dbReference>
<dbReference type="RefSeq" id="WP_183398780.1">
    <property type="nucleotide sequence ID" value="NZ_JACIDS010000003.1"/>
</dbReference>
<protein>
    <submittedName>
        <fullName evidence="2">Uncharacterized protein</fullName>
    </submittedName>
</protein>
<sequence length="54" mass="5878">MAERIDSRTGERVEALSTTEARQAVAPHRLRYVLGFGILGVVVAFAIIYAVFVG</sequence>
<reference evidence="2 3" key="1">
    <citation type="submission" date="2020-08" db="EMBL/GenBank/DDBJ databases">
        <title>Genomic Encyclopedia of Type Strains, Phase IV (KMG-IV): sequencing the most valuable type-strain genomes for metagenomic binning, comparative biology and taxonomic classification.</title>
        <authorList>
            <person name="Goeker M."/>
        </authorList>
    </citation>
    <scope>NUCLEOTIDE SEQUENCE [LARGE SCALE GENOMIC DNA]</scope>
    <source>
        <strain evidence="2 3">DSM 25966</strain>
    </source>
</reference>
<keyword evidence="1" id="KW-0812">Transmembrane</keyword>
<dbReference type="AlphaFoldDB" id="A0A840ARV5"/>
<keyword evidence="1" id="KW-0472">Membrane</keyword>
<keyword evidence="1" id="KW-1133">Transmembrane helix</keyword>
<dbReference type="Proteomes" id="UP000553963">
    <property type="component" value="Unassembled WGS sequence"/>
</dbReference>
<name>A0A840ARV5_9HYPH</name>
<evidence type="ECO:0000256" key="1">
    <source>
        <dbReference type="SAM" id="Phobius"/>
    </source>
</evidence>
<proteinExistence type="predicted"/>
<keyword evidence="3" id="KW-1185">Reference proteome</keyword>
<gene>
    <name evidence="2" type="ORF">GGR25_002156</name>
</gene>
<comment type="caution">
    <text evidence="2">The sequence shown here is derived from an EMBL/GenBank/DDBJ whole genome shotgun (WGS) entry which is preliminary data.</text>
</comment>